<dbReference type="GO" id="GO:0030288">
    <property type="term" value="C:outer membrane-bounded periplasmic space"/>
    <property type="evidence" value="ECO:0007669"/>
    <property type="project" value="TreeGrafter"/>
</dbReference>
<sequence length="166" mass="18253">MRIDLILHCLLLLVFAWTLTAGAVDFFAAADSGQPLEITSNQLEVFQQEQKSVFSGDVVAQQGEMTLYTDQLTVIFDGQNDVSRVEAIGRVRIEEPLRHARGNQAVFDRAADTLILSGNAEVVQGENRIAGDEITLFIGQNRSLVRSTDSGRVRAVILPEKKPESP</sequence>
<organism evidence="6 7">
    <name type="scientific">Pelovirga terrestris</name>
    <dbReference type="NCBI Taxonomy" id="2771352"/>
    <lineage>
        <taxon>Bacteria</taxon>
        <taxon>Pseudomonadati</taxon>
        <taxon>Thermodesulfobacteriota</taxon>
        <taxon>Desulfuromonadia</taxon>
        <taxon>Geobacterales</taxon>
        <taxon>Geobacteraceae</taxon>
        <taxon>Pelovirga</taxon>
    </lineage>
</organism>
<reference evidence="6" key="1">
    <citation type="submission" date="2020-09" db="EMBL/GenBank/DDBJ databases">
        <title>Pelobacter alkaliphilus sp. nov., a novel anaerobic arsenate-reducing bacterium from terrestrial mud volcano.</title>
        <authorList>
            <person name="Khomyakova M.A."/>
            <person name="Merkel A.Y."/>
            <person name="Slobodkin A.I."/>
        </authorList>
    </citation>
    <scope>NUCLEOTIDE SEQUENCE</scope>
    <source>
        <strain evidence="6">M08fum</strain>
    </source>
</reference>
<evidence type="ECO:0000256" key="4">
    <source>
        <dbReference type="SAM" id="SignalP"/>
    </source>
</evidence>
<evidence type="ECO:0000256" key="3">
    <source>
        <dbReference type="ARBA" id="ARBA00022764"/>
    </source>
</evidence>
<dbReference type="InterPro" id="IPR005653">
    <property type="entry name" value="OstA-like_N"/>
</dbReference>
<dbReference type="Proteomes" id="UP000632828">
    <property type="component" value="Unassembled WGS sequence"/>
</dbReference>
<dbReference type="GO" id="GO:0015920">
    <property type="term" value="P:lipopolysaccharide transport"/>
    <property type="evidence" value="ECO:0007669"/>
    <property type="project" value="InterPro"/>
</dbReference>
<dbReference type="EMBL" id="JACWUN010000018">
    <property type="protein sequence ID" value="MBD1401640.1"/>
    <property type="molecule type" value="Genomic_DNA"/>
</dbReference>
<dbReference type="GO" id="GO:0001530">
    <property type="term" value="F:lipopolysaccharide binding"/>
    <property type="evidence" value="ECO:0007669"/>
    <property type="project" value="InterPro"/>
</dbReference>
<evidence type="ECO:0000256" key="1">
    <source>
        <dbReference type="ARBA" id="ARBA00022448"/>
    </source>
</evidence>
<dbReference type="Gene3D" id="2.60.450.10">
    <property type="entry name" value="Lipopolysaccharide (LPS) transport protein A like domain"/>
    <property type="match status" value="1"/>
</dbReference>
<dbReference type="AlphaFoldDB" id="A0A8J6UIS9"/>
<gene>
    <name evidence="6" type="primary">lptA</name>
    <name evidence="6" type="ORF">ICT70_13315</name>
</gene>
<comment type="caution">
    <text evidence="6">The sequence shown here is derived from an EMBL/GenBank/DDBJ whole genome shotgun (WGS) entry which is preliminary data.</text>
</comment>
<accession>A0A8J6UIS9</accession>
<feature type="chain" id="PRO_5035308076" evidence="4">
    <location>
        <begin position="24"/>
        <end position="166"/>
    </location>
</feature>
<protein>
    <submittedName>
        <fullName evidence="6">Lipopolysaccharide transport periplasmic protein LptA</fullName>
    </submittedName>
</protein>
<keyword evidence="7" id="KW-1185">Reference proteome</keyword>
<feature type="domain" description="Organic solvent tolerance-like N-terminal" evidence="5">
    <location>
        <begin position="37"/>
        <end position="139"/>
    </location>
</feature>
<dbReference type="RefSeq" id="WP_191157451.1">
    <property type="nucleotide sequence ID" value="NZ_JACWUN010000018.1"/>
</dbReference>
<evidence type="ECO:0000313" key="6">
    <source>
        <dbReference type="EMBL" id="MBD1401640.1"/>
    </source>
</evidence>
<dbReference type="PANTHER" id="PTHR36504">
    <property type="entry name" value="LIPOPOLYSACCHARIDE EXPORT SYSTEM PROTEIN LPTA"/>
    <property type="match status" value="1"/>
</dbReference>
<evidence type="ECO:0000259" key="5">
    <source>
        <dbReference type="Pfam" id="PF03968"/>
    </source>
</evidence>
<dbReference type="InterPro" id="IPR052037">
    <property type="entry name" value="LPS_export_LptA"/>
</dbReference>
<name>A0A8J6UIS9_9BACT</name>
<proteinExistence type="predicted"/>
<feature type="signal peptide" evidence="4">
    <location>
        <begin position="1"/>
        <end position="23"/>
    </location>
</feature>
<dbReference type="Pfam" id="PF03968">
    <property type="entry name" value="LptD_N"/>
    <property type="match status" value="1"/>
</dbReference>
<keyword evidence="1" id="KW-0813">Transport</keyword>
<keyword evidence="3" id="KW-0574">Periplasm</keyword>
<dbReference type="InterPro" id="IPR014340">
    <property type="entry name" value="LptA"/>
</dbReference>
<dbReference type="GO" id="GO:0009279">
    <property type="term" value="C:cell outer membrane"/>
    <property type="evidence" value="ECO:0007669"/>
    <property type="project" value="TreeGrafter"/>
</dbReference>
<evidence type="ECO:0000256" key="2">
    <source>
        <dbReference type="ARBA" id="ARBA00022729"/>
    </source>
</evidence>
<dbReference type="GO" id="GO:0017089">
    <property type="term" value="F:glycolipid transfer activity"/>
    <property type="evidence" value="ECO:0007669"/>
    <property type="project" value="TreeGrafter"/>
</dbReference>
<dbReference type="NCBIfam" id="TIGR03002">
    <property type="entry name" value="outer_YhbN_LptA"/>
    <property type="match status" value="1"/>
</dbReference>
<dbReference type="PANTHER" id="PTHR36504:SF1">
    <property type="entry name" value="LIPOPOLYSACCHARIDE EXPORT SYSTEM PROTEIN LPTA"/>
    <property type="match status" value="1"/>
</dbReference>
<keyword evidence="2 4" id="KW-0732">Signal</keyword>
<evidence type="ECO:0000313" key="7">
    <source>
        <dbReference type="Proteomes" id="UP000632828"/>
    </source>
</evidence>